<keyword evidence="3" id="KW-1185">Reference proteome</keyword>
<organism evidence="2 3">
    <name type="scientific">Laccaria amethystina LaAM-08-1</name>
    <dbReference type="NCBI Taxonomy" id="1095629"/>
    <lineage>
        <taxon>Eukaryota</taxon>
        <taxon>Fungi</taxon>
        <taxon>Dikarya</taxon>
        <taxon>Basidiomycota</taxon>
        <taxon>Agaricomycotina</taxon>
        <taxon>Agaricomycetes</taxon>
        <taxon>Agaricomycetidae</taxon>
        <taxon>Agaricales</taxon>
        <taxon>Agaricineae</taxon>
        <taxon>Hydnangiaceae</taxon>
        <taxon>Laccaria</taxon>
    </lineage>
</organism>
<sequence length="381" mass="41809">MVDLYHKKDGFQNCAKGKMGRVGICGSILVVEEILGKARLEGKEGRKVVFGAERRLEAVWSGDLLMVHHIRYAKILRMSNDAKGAINVLQGAMGPERPHHFVQADMVGRSHGTYYSIAGGCHVFLGNIEKAQVMFDKILDLIDKKKISGKNLPTEVYIKKKPDGCVEVASYKEKQVRRGGDVEKFAEATKINPAEATNLTHDRRNAHRRMGVALTSRIHPFPTHHASHYHKPPSPTSPSSVKLRESKLSLEFKPSTPISSLSNLDPHSHYDLDTHDELAVRSLLMGVNHRASRYFVPSRAFLEDAHARHAHVKINTWVGGVAVFELAVLDLKEVEARDRAESVGYSPSSSSVSVASSTTLLPCVEGGGDGRGKAGGLEICS</sequence>
<evidence type="ECO:0000256" key="1">
    <source>
        <dbReference type="SAM" id="MobiDB-lite"/>
    </source>
</evidence>
<dbReference type="OrthoDB" id="2154985at2759"/>
<dbReference type="AlphaFoldDB" id="A0A0C9XYJ5"/>
<accession>A0A0C9XYJ5</accession>
<proteinExistence type="predicted"/>
<feature type="region of interest" description="Disordered" evidence="1">
    <location>
        <begin position="222"/>
        <end position="245"/>
    </location>
</feature>
<gene>
    <name evidence="2" type="ORF">K443DRAFT_121801</name>
</gene>
<evidence type="ECO:0000313" key="2">
    <source>
        <dbReference type="EMBL" id="KIK02787.1"/>
    </source>
</evidence>
<dbReference type="EMBL" id="KN838588">
    <property type="protein sequence ID" value="KIK02787.1"/>
    <property type="molecule type" value="Genomic_DNA"/>
</dbReference>
<reference evidence="2 3" key="1">
    <citation type="submission" date="2014-04" db="EMBL/GenBank/DDBJ databases">
        <authorList>
            <consortium name="DOE Joint Genome Institute"/>
            <person name="Kuo A."/>
            <person name="Kohler A."/>
            <person name="Nagy L.G."/>
            <person name="Floudas D."/>
            <person name="Copeland A."/>
            <person name="Barry K.W."/>
            <person name="Cichocki N."/>
            <person name="Veneault-Fourrey C."/>
            <person name="LaButti K."/>
            <person name="Lindquist E.A."/>
            <person name="Lipzen A."/>
            <person name="Lundell T."/>
            <person name="Morin E."/>
            <person name="Murat C."/>
            <person name="Sun H."/>
            <person name="Tunlid A."/>
            <person name="Henrissat B."/>
            <person name="Grigoriev I.V."/>
            <person name="Hibbett D.S."/>
            <person name="Martin F."/>
            <person name="Nordberg H.P."/>
            <person name="Cantor M.N."/>
            <person name="Hua S.X."/>
        </authorList>
    </citation>
    <scope>NUCLEOTIDE SEQUENCE [LARGE SCALE GENOMIC DNA]</scope>
    <source>
        <strain evidence="2 3">LaAM-08-1</strain>
    </source>
</reference>
<reference evidence="3" key="2">
    <citation type="submission" date="2015-01" db="EMBL/GenBank/DDBJ databases">
        <title>Evolutionary Origins and Diversification of the Mycorrhizal Mutualists.</title>
        <authorList>
            <consortium name="DOE Joint Genome Institute"/>
            <consortium name="Mycorrhizal Genomics Consortium"/>
            <person name="Kohler A."/>
            <person name="Kuo A."/>
            <person name="Nagy L.G."/>
            <person name="Floudas D."/>
            <person name="Copeland A."/>
            <person name="Barry K.W."/>
            <person name="Cichocki N."/>
            <person name="Veneault-Fourrey C."/>
            <person name="LaButti K."/>
            <person name="Lindquist E.A."/>
            <person name="Lipzen A."/>
            <person name="Lundell T."/>
            <person name="Morin E."/>
            <person name="Murat C."/>
            <person name="Riley R."/>
            <person name="Ohm R."/>
            <person name="Sun H."/>
            <person name="Tunlid A."/>
            <person name="Henrissat B."/>
            <person name="Grigoriev I.V."/>
            <person name="Hibbett D.S."/>
            <person name="Martin F."/>
        </authorList>
    </citation>
    <scope>NUCLEOTIDE SEQUENCE [LARGE SCALE GENOMIC DNA]</scope>
    <source>
        <strain evidence="3">LaAM-08-1</strain>
    </source>
</reference>
<protein>
    <submittedName>
        <fullName evidence="2">Uncharacterized protein</fullName>
    </submittedName>
</protein>
<evidence type="ECO:0000313" key="3">
    <source>
        <dbReference type="Proteomes" id="UP000054477"/>
    </source>
</evidence>
<name>A0A0C9XYJ5_9AGAR</name>
<dbReference type="Proteomes" id="UP000054477">
    <property type="component" value="Unassembled WGS sequence"/>
</dbReference>
<dbReference type="HOGENOM" id="CLU_725749_0_0_1"/>